<reference evidence="2 3" key="1">
    <citation type="submission" date="2019-11" db="EMBL/GenBank/DDBJ databases">
        <title>Pedobacter sp. HMF7056 Genome sequencing and assembly.</title>
        <authorList>
            <person name="Kang H."/>
            <person name="Kim H."/>
            <person name="Joh K."/>
        </authorList>
    </citation>
    <scope>NUCLEOTIDE SEQUENCE [LARGE SCALE GENOMIC DNA]</scope>
    <source>
        <strain evidence="2 3">HMF7056</strain>
    </source>
</reference>
<name>A0A7K1Y0U9_9SPHI</name>
<evidence type="ECO:0000256" key="1">
    <source>
        <dbReference type="SAM" id="MobiDB-lite"/>
    </source>
</evidence>
<feature type="region of interest" description="Disordered" evidence="1">
    <location>
        <begin position="53"/>
        <end position="80"/>
    </location>
</feature>
<sequence length="80" mass="9271">MNQIIDVKKSPTWTHYISALEVGESFTADYDKMPTISPLISTRIKLKFPDRQYKTSKEKGHDGDLLRVTRLEDKEESNDN</sequence>
<comment type="caution">
    <text evidence="2">The sequence shown here is derived from an EMBL/GenBank/DDBJ whole genome shotgun (WGS) entry which is preliminary data.</text>
</comment>
<dbReference type="Proteomes" id="UP000451233">
    <property type="component" value="Unassembled WGS sequence"/>
</dbReference>
<dbReference type="RefSeq" id="WP_160907840.1">
    <property type="nucleotide sequence ID" value="NZ_WVHS01000003.1"/>
</dbReference>
<gene>
    <name evidence="2" type="ORF">GS398_16335</name>
</gene>
<dbReference type="EMBL" id="WVHS01000003">
    <property type="protein sequence ID" value="MXV16870.1"/>
    <property type="molecule type" value="Genomic_DNA"/>
</dbReference>
<dbReference type="AlphaFoldDB" id="A0A7K1Y0U9"/>
<feature type="compositionally biased region" description="Basic and acidic residues" evidence="1">
    <location>
        <begin position="53"/>
        <end position="73"/>
    </location>
</feature>
<evidence type="ECO:0000313" key="3">
    <source>
        <dbReference type="Proteomes" id="UP000451233"/>
    </source>
</evidence>
<keyword evidence="3" id="KW-1185">Reference proteome</keyword>
<proteinExistence type="predicted"/>
<organism evidence="2 3">
    <name type="scientific">Hufsiella ginkgonis</name>
    <dbReference type="NCBI Taxonomy" id="2695274"/>
    <lineage>
        <taxon>Bacteria</taxon>
        <taxon>Pseudomonadati</taxon>
        <taxon>Bacteroidota</taxon>
        <taxon>Sphingobacteriia</taxon>
        <taxon>Sphingobacteriales</taxon>
        <taxon>Sphingobacteriaceae</taxon>
        <taxon>Hufsiella</taxon>
    </lineage>
</organism>
<protein>
    <submittedName>
        <fullName evidence="2">Uncharacterized protein</fullName>
    </submittedName>
</protein>
<accession>A0A7K1Y0U9</accession>
<evidence type="ECO:0000313" key="2">
    <source>
        <dbReference type="EMBL" id="MXV16870.1"/>
    </source>
</evidence>